<evidence type="ECO:0000256" key="7">
    <source>
        <dbReference type="ARBA" id="ARBA00022989"/>
    </source>
</evidence>
<dbReference type="GO" id="GO:0004190">
    <property type="term" value="F:aspartic-type endopeptidase activity"/>
    <property type="evidence" value="ECO:0007669"/>
    <property type="project" value="UniProtKB-UniRule"/>
</dbReference>
<keyword evidence="3 9" id="KW-0645">Protease</keyword>
<feature type="transmembrane region" description="Helical" evidence="9">
    <location>
        <begin position="84"/>
        <end position="101"/>
    </location>
</feature>
<keyword evidence="6 9" id="KW-0378">Hydrolase</keyword>
<gene>
    <name evidence="9 13" type="primary">lspA</name>
    <name evidence="13" type="ORF">DSM112329_02414</name>
</gene>
<keyword evidence="5 9" id="KW-0064">Aspartyl protease</keyword>
<accession>A0AAU7AVA9</accession>
<dbReference type="NCBIfam" id="TIGR00077">
    <property type="entry name" value="lspA"/>
    <property type="match status" value="1"/>
</dbReference>
<dbReference type="EMBL" id="CP114014">
    <property type="protein sequence ID" value="XAY05557.1"/>
    <property type="molecule type" value="Genomic_DNA"/>
</dbReference>
<comment type="similarity">
    <text evidence="1 9 11">Belongs to the peptidase A8 family.</text>
</comment>
<dbReference type="EC" id="3.4.23.36" evidence="9"/>
<dbReference type="Pfam" id="PF01252">
    <property type="entry name" value="Peptidase_A8"/>
    <property type="match status" value="1"/>
</dbReference>
<evidence type="ECO:0000256" key="6">
    <source>
        <dbReference type="ARBA" id="ARBA00022801"/>
    </source>
</evidence>
<reference evidence="13" key="1">
    <citation type="submission" date="2022-12" db="EMBL/GenBank/DDBJ databases">
        <title>Paraconexibacter alkalitolerans sp. nov. and Baekduia alba sp. nov., isolated from soil and emended description of the genera Paraconexibacter (Chun et al., 2020) and Baekduia (An et al., 2020).</title>
        <authorList>
            <person name="Vieira S."/>
            <person name="Huber K.J."/>
            <person name="Geppert A."/>
            <person name="Wolf J."/>
            <person name="Neumann-Schaal M."/>
            <person name="Muesken M."/>
            <person name="Overmann J."/>
        </authorList>
    </citation>
    <scope>NUCLEOTIDE SEQUENCE</scope>
    <source>
        <strain evidence="13">AEG42_29</strain>
    </source>
</reference>
<evidence type="ECO:0000256" key="9">
    <source>
        <dbReference type="HAMAP-Rule" id="MF_00161"/>
    </source>
</evidence>
<evidence type="ECO:0000256" key="4">
    <source>
        <dbReference type="ARBA" id="ARBA00022692"/>
    </source>
</evidence>
<evidence type="ECO:0000256" key="12">
    <source>
        <dbReference type="SAM" id="MobiDB-lite"/>
    </source>
</evidence>
<dbReference type="PROSITE" id="PS00855">
    <property type="entry name" value="SPASE_II"/>
    <property type="match status" value="1"/>
</dbReference>
<protein>
    <recommendedName>
        <fullName evidence="9">Lipoprotein signal peptidase</fullName>
        <ecNumber evidence="9">3.4.23.36</ecNumber>
    </recommendedName>
    <alternativeName>
        <fullName evidence="9">Prolipoprotein signal peptidase</fullName>
    </alternativeName>
    <alternativeName>
        <fullName evidence="9">Signal peptidase II</fullName>
        <shortName evidence="9">SPase II</shortName>
    </alternativeName>
</protein>
<dbReference type="PRINTS" id="PR00781">
    <property type="entry name" value="LIPOSIGPTASE"/>
</dbReference>
<feature type="active site" evidence="9">
    <location>
        <position position="125"/>
    </location>
</feature>
<evidence type="ECO:0000256" key="1">
    <source>
        <dbReference type="ARBA" id="ARBA00006139"/>
    </source>
</evidence>
<dbReference type="PANTHER" id="PTHR33695:SF1">
    <property type="entry name" value="LIPOPROTEIN SIGNAL PEPTIDASE"/>
    <property type="match status" value="1"/>
</dbReference>
<feature type="transmembrane region" description="Helical" evidence="9">
    <location>
        <begin position="121"/>
        <end position="139"/>
    </location>
</feature>
<evidence type="ECO:0000256" key="10">
    <source>
        <dbReference type="RuleBase" id="RU000594"/>
    </source>
</evidence>
<dbReference type="GO" id="GO:0006508">
    <property type="term" value="P:proteolysis"/>
    <property type="evidence" value="ECO:0007669"/>
    <property type="project" value="UniProtKB-KW"/>
</dbReference>
<feature type="region of interest" description="Disordered" evidence="12">
    <location>
        <begin position="144"/>
        <end position="164"/>
    </location>
</feature>
<dbReference type="InterPro" id="IPR001872">
    <property type="entry name" value="Peptidase_A8"/>
</dbReference>
<dbReference type="HAMAP" id="MF_00161">
    <property type="entry name" value="LspA"/>
    <property type="match status" value="1"/>
</dbReference>
<evidence type="ECO:0000256" key="8">
    <source>
        <dbReference type="ARBA" id="ARBA00023136"/>
    </source>
</evidence>
<feature type="active site" evidence="9">
    <location>
        <position position="111"/>
    </location>
</feature>
<comment type="pathway">
    <text evidence="9">Protein modification; lipoprotein biosynthesis (signal peptide cleavage).</text>
</comment>
<comment type="function">
    <text evidence="9 10">This protein specifically catalyzes the removal of signal peptides from prolipoproteins.</text>
</comment>
<feature type="transmembrane region" description="Helical" evidence="9">
    <location>
        <begin position="59"/>
        <end position="77"/>
    </location>
</feature>
<dbReference type="PANTHER" id="PTHR33695">
    <property type="entry name" value="LIPOPROTEIN SIGNAL PEPTIDASE"/>
    <property type="match status" value="1"/>
</dbReference>
<keyword evidence="4 9" id="KW-0812">Transmembrane</keyword>
<keyword evidence="7 9" id="KW-1133">Transmembrane helix</keyword>
<comment type="caution">
    <text evidence="9">Lacks conserved residue(s) required for the propagation of feature annotation.</text>
</comment>
<dbReference type="AlphaFoldDB" id="A0AAU7AVA9"/>
<evidence type="ECO:0000313" key="13">
    <source>
        <dbReference type="EMBL" id="XAY05557.1"/>
    </source>
</evidence>
<comment type="subcellular location">
    <subcellularLocation>
        <location evidence="9">Cell membrane</location>
        <topology evidence="9">Multi-pass membrane protein</topology>
    </subcellularLocation>
</comment>
<keyword evidence="2 9" id="KW-1003">Cell membrane</keyword>
<keyword evidence="13" id="KW-0449">Lipoprotein</keyword>
<keyword evidence="8 9" id="KW-0472">Membrane</keyword>
<organism evidence="13">
    <name type="scientific">Paraconexibacter sp. AEG42_29</name>
    <dbReference type="NCBI Taxonomy" id="2997339"/>
    <lineage>
        <taxon>Bacteria</taxon>
        <taxon>Bacillati</taxon>
        <taxon>Actinomycetota</taxon>
        <taxon>Thermoleophilia</taxon>
        <taxon>Solirubrobacterales</taxon>
        <taxon>Paraconexibacteraceae</taxon>
        <taxon>Paraconexibacter</taxon>
    </lineage>
</organism>
<evidence type="ECO:0000256" key="2">
    <source>
        <dbReference type="ARBA" id="ARBA00022475"/>
    </source>
</evidence>
<proteinExistence type="inferred from homology"/>
<evidence type="ECO:0000256" key="5">
    <source>
        <dbReference type="ARBA" id="ARBA00022750"/>
    </source>
</evidence>
<name>A0AAU7AVA9_9ACTN</name>
<sequence>MWLRTAVVLAIVLVVDQVTKALVRGGVDRGSEDSVLPGVTLVHTKNRGVAFSALEGRTGIISVVIAVAVIALLVYVARNALTPGIWVPAGLLTGGAFGNIIDRAAFGEVTDFIKLPAWPAFNVADMAITFGVVALLYVLEKDPTPDAARGTSSPGVSDAVDSRS</sequence>
<evidence type="ECO:0000256" key="11">
    <source>
        <dbReference type="RuleBase" id="RU004181"/>
    </source>
</evidence>
<comment type="catalytic activity">
    <reaction evidence="9 10">
        <text>Release of signal peptides from bacterial membrane prolipoproteins. Hydrolyzes -Xaa-Yaa-Zaa-|-(S,diacylglyceryl)Cys-, in which Xaa is hydrophobic (preferably Leu), and Yaa (Ala or Ser) and Zaa (Gly or Ala) have small, neutral side chains.</text>
        <dbReference type="EC" id="3.4.23.36"/>
    </reaction>
</comment>
<dbReference type="KEGG" id="parq:DSM112329_02414"/>
<evidence type="ECO:0000256" key="3">
    <source>
        <dbReference type="ARBA" id="ARBA00022670"/>
    </source>
</evidence>
<dbReference type="GO" id="GO:0005886">
    <property type="term" value="C:plasma membrane"/>
    <property type="evidence" value="ECO:0007669"/>
    <property type="project" value="UniProtKB-SubCell"/>
</dbReference>